<dbReference type="PANTHER" id="PTHR43599:SF3">
    <property type="entry name" value="SI:DKEY-6E2.2"/>
    <property type="match status" value="1"/>
</dbReference>
<dbReference type="KEGG" id="vg:24405040"/>
<dbReference type="InterPro" id="IPR018236">
    <property type="entry name" value="SAICAR_synthetase_CS"/>
</dbReference>
<comment type="pathway">
    <text evidence="1">Purine metabolism; IMP biosynthesis via de novo pathway; 5-amino-1-(5-phospho-D-ribosyl)imidazole-4-carboxamide from 5-amino-1-(5-phospho-D-ribosyl)imidazole-4-carboxylate: step 1/2.</text>
</comment>
<evidence type="ECO:0000256" key="8">
    <source>
        <dbReference type="ARBA" id="ARBA00048475"/>
    </source>
</evidence>
<keyword evidence="5" id="KW-0547">Nucleotide-binding</keyword>
<dbReference type="GO" id="GO:0006189">
    <property type="term" value="P:'de novo' IMP biosynthetic process"/>
    <property type="evidence" value="ECO:0007669"/>
    <property type="project" value="UniProtKB-UniPathway"/>
</dbReference>
<dbReference type="SUPFAM" id="SSF56104">
    <property type="entry name" value="SAICAR synthase-like"/>
    <property type="match status" value="1"/>
</dbReference>
<name>A0A0E3FHU1_9CAUD</name>
<dbReference type="InterPro" id="IPR050089">
    <property type="entry name" value="SAICAR_synthetase"/>
</dbReference>
<keyword evidence="7" id="KW-0067">ATP-binding</keyword>
<proteinExistence type="inferred from homology"/>
<dbReference type="Gene3D" id="3.30.470.20">
    <property type="entry name" value="ATP-grasp fold, B domain"/>
    <property type="match status" value="1"/>
</dbReference>
<keyword evidence="4" id="KW-0436">Ligase</keyword>
<evidence type="ECO:0000256" key="1">
    <source>
        <dbReference type="ARBA" id="ARBA00004672"/>
    </source>
</evidence>
<gene>
    <name evidence="10" type="ORF">Syn7803US120_193</name>
</gene>
<dbReference type="GO" id="GO:0004639">
    <property type="term" value="F:phosphoribosylaminoimidazolesuccinocarboxamide synthase activity"/>
    <property type="evidence" value="ECO:0007669"/>
    <property type="project" value="UniProtKB-EC"/>
</dbReference>
<evidence type="ECO:0000256" key="5">
    <source>
        <dbReference type="ARBA" id="ARBA00022741"/>
    </source>
</evidence>
<dbReference type="GO" id="GO:0005524">
    <property type="term" value="F:ATP binding"/>
    <property type="evidence" value="ECO:0007669"/>
    <property type="project" value="UniProtKB-KW"/>
</dbReference>
<dbReference type="Proteomes" id="UP000033009">
    <property type="component" value="Segment"/>
</dbReference>
<accession>A0A0E3FHU1</accession>
<evidence type="ECO:0000313" key="10">
    <source>
        <dbReference type="EMBL" id="AIX26914.1"/>
    </source>
</evidence>
<dbReference type="HAMAP" id="MF_00137">
    <property type="entry name" value="SAICAR_synth"/>
    <property type="match status" value="1"/>
</dbReference>
<keyword evidence="6" id="KW-0658">Purine biosynthesis</keyword>
<evidence type="ECO:0000256" key="6">
    <source>
        <dbReference type="ARBA" id="ARBA00022755"/>
    </source>
</evidence>
<evidence type="ECO:0000259" key="9">
    <source>
        <dbReference type="Pfam" id="PF01259"/>
    </source>
</evidence>
<dbReference type="InterPro" id="IPR028923">
    <property type="entry name" value="SAICAR_synt/ADE2_N"/>
</dbReference>
<dbReference type="EMBL" id="KJ019082">
    <property type="protein sequence ID" value="AIX26914.1"/>
    <property type="molecule type" value="Genomic_DNA"/>
</dbReference>
<dbReference type="CDD" id="cd01415">
    <property type="entry name" value="SAICAR_synt_PurC"/>
    <property type="match status" value="1"/>
</dbReference>
<evidence type="ECO:0000313" key="11">
    <source>
        <dbReference type="Proteomes" id="UP000033009"/>
    </source>
</evidence>
<evidence type="ECO:0000256" key="7">
    <source>
        <dbReference type="ARBA" id="ARBA00022840"/>
    </source>
</evidence>
<dbReference type="InterPro" id="IPR033934">
    <property type="entry name" value="SAICAR_synt_PurC"/>
</dbReference>
<reference evidence="10 11" key="1">
    <citation type="submission" date="2013-12" db="EMBL/GenBank/DDBJ databases">
        <title>Ecological redundancy of diverse viral populations within a natural community.</title>
        <authorList>
            <person name="Gregory A.C."/>
            <person name="LaButti K."/>
            <person name="Copeland A."/>
            <person name="Woyke T."/>
            <person name="Sullivan M.B."/>
        </authorList>
    </citation>
    <scope>NUCLEOTIDE SEQUENCE [LARGE SCALE GENOMIC DNA]</scope>
    <source>
        <strain evidence="10">Syn7803US120</strain>
    </source>
</reference>
<dbReference type="UniPathway" id="UPA00074">
    <property type="reaction ID" value="UER00131"/>
</dbReference>
<dbReference type="GeneID" id="24405040"/>
<dbReference type="Gene3D" id="3.30.200.20">
    <property type="entry name" value="Phosphorylase Kinase, domain 1"/>
    <property type="match status" value="1"/>
</dbReference>
<keyword evidence="11" id="KW-1185">Reference proteome</keyword>
<dbReference type="PANTHER" id="PTHR43599">
    <property type="entry name" value="MULTIFUNCTIONAL PROTEIN ADE2"/>
    <property type="match status" value="1"/>
</dbReference>
<dbReference type="EC" id="6.3.2.6" evidence="3"/>
<sequence length="268" mass="30498">MLGVLTARSDHLLNCPPLLDGGGFLLYTMNIKHPLLMKVIIEGKVKTVYAGDDADRVIIEYHDKVTAGNGEMVDHPLGKGSLCCSISSIIFEKLAKEHIPTHYINMVGANKMICKKVDIVPLEVICRNRAAGSIVRETTLQEGYSLPHPIVEFFLKDDSKHDPLLTRDRVRLMGYNPDPFIEMTLRINDYLRQMFYILGIDLVDFKVEYGYDAHGDLYLADEISPDSMRLWKIGSDERFDKDLFRNDEGDIVPAYREILERLQPLAIQ</sequence>
<dbReference type="Pfam" id="PF01259">
    <property type="entry name" value="SAICAR_synt"/>
    <property type="match status" value="1"/>
</dbReference>
<dbReference type="RefSeq" id="YP_009140982.1">
    <property type="nucleotide sequence ID" value="NC_027132.1"/>
</dbReference>
<evidence type="ECO:0000256" key="2">
    <source>
        <dbReference type="ARBA" id="ARBA00010190"/>
    </source>
</evidence>
<feature type="domain" description="SAICAR synthetase/ADE2 N-terminal" evidence="9">
    <location>
        <begin position="40"/>
        <end position="261"/>
    </location>
</feature>
<dbReference type="PROSITE" id="PS01057">
    <property type="entry name" value="SAICAR_SYNTHETASE_1"/>
    <property type="match status" value="1"/>
</dbReference>
<evidence type="ECO:0000256" key="4">
    <source>
        <dbReference type="ARBA" id="ARBA00022598"/>
    </source>
</evidence>
<protein>
    <recommendedName>
        <fullName evidence="3">phosphoribosylaminoimidazolesuccinocarboxamide synthase</fullName>
        <ecNumber evidence="3">6.3.2.6</ecNumber>
    </recommendedName>
</protein>
<comment type="similarity">
    <text evidence="2">Belongs to the SAICAR synthetase family.</text>
</comment>
<comment type="catalytic activity">
    <reaction evidence="8">
        <text>5-amino-1-(5-phospho-D-ribosyl)imidazole-4-carboxylate + L-aspartate + ATP = (2S)-2-[5-amino-1-(5-phospho-beta-D-ribosyl)imidazole-4-carboxamido]succinate + ADP + phosphate + 2 H(+)</text>
        <dbReference type="Rhea" id="RHEA:22628"/>
        <dbReference type="ChEBI" id="CHEBI:15378"/>
        <dbReference type="ChEBI" id="CHEBI:29991"/>
        <dbReference type="ChEBI" id="CHEBI:30616"/>
        <dbReference type="ChEBI" id="CHEBI:43474"/>
        <dbReference type="ChEBI" id="CHEBI:58443"/>
        <dbReference type="ChEBI" id="CHEBI:77657"/>
        <dbReference type="ChEBI" id="CHEBI:456216"/>
        <dbReference type="EC" id="6.3.2.6"/>
    </reaction>
</comment>
<organism evidence="10 11">
    <name type="scientific">Synechococcus phage ACG-2014i</name>
    <dbReference type="NCBI Taxonomy" id="1493513"/>
    <lineage>
        <taxon>Viruses</taxon>
        <taxon>Duplodnaviria</taxon>
        <taxon>Heunggongvirae</taxon>
        <taxon>Uroviricota</taxon>
        <taxon>Caudoviricetes</taxon>
        <taxon>Pantevenvirales</taxon>
        <taxon>Kyanoviridae</taxon>
        <taxon>Chalconvirus</taxon>
        <taxon>Chalconvirus acg2014i</taxon>
    </lineage>
</organism>
<evidence type="ECO:0000256" key="3">
    <source>
        <dbReference type="ARBA" id="ARBA00012217"/>
    </source>
</evidence>